<dbReference type="RefSeq" id="WP_073339213.1">
    <property type="nucleotide sequence ID" value="NZ_FQXM01000018.1"/>
</dbReference>
<evidence type="ECO:0000259" key="1">
    <source>
        <dbReference type="PROSITE" id="PS51186"/>
    </source>
</evidence>
<dbReference type="GO" id="GO:0016747">
    <property type="term" value="F:acyltransferase activity, transferring groups other than amino-acyl groups"/>
    <property type="evidence" value="ECO:0007669"/>
    <property type="project" value="InterPro"/>
</dbReference>
<keyword evidence="3" id="KW-1185">Reference proteome</keyword>
<keyword evidence="2" id="KW-0689">Ribosomal protein</keyword>
<dbReference type="OrthoDB" id="9805924at2"/>
<protein>
    <submittedName>
        <fullName evidence="2">Ribosomal protein S18 acetylase RimI</fullName>
    </submittedName>
</protein>
<dbReference type="CDD" id="cd04301">
    <property type="entry name" value="NAT_SF"/>
    <property type="match status" value="1"/>
</dbReference>
<dbReference type="EMBL" id="FQXM01000018">
    <property type="protein sequence ID" value="SHH88240.1"/>
    <property type="molecule type" value="Genomic_DNA"/>
</dbReference>
<accession>A0A1M5WKW9</accession>
<dbReference type="SUPFAM" id="SSF55729">
    <property type="entry name" value="Acyl-CoA N-acyltransferases (Nat)"/>
    <property type="match status" value="1"/>
</dbReference>
<dbReference type="PROSITE" id="PS51186">
    <property type="entry name" value="GNAT"/>
    <property type="match status" value="1"/>
</dbReference>
<keyword evidence="2" id="KW-0687">Ribonucleoprotein</keyword>
<feature type="domain" description="N-acetyltransferase" evidence="1">
    <location>
        <begin position="22"/>
        <end position="159"/>
    </location>
</feature>
<dbReference type="InterPro" id="IPR000182">
    <property type="entry name" value="GNAT_dom"/>
</dbReference>
<name>A0A1M5WKW9_9CLOT</name>
<dbReference type="GO" id="GO:0005840">
    <property type="term" value="C:ribosome"/>
    <property type="evidence" value="ECO:0007669"/>
    <property type="project" value="UniProtKB-KW"/>
</dbReference>
<dbReference type="Proteomes" id="UP000184447">
    <property type="component" value="Unassembled WGS sequence"/>
</dbReference>
<proteinExistence type="predicted"/>
<organism evidence="2 3">
    <name type="scientific">Clostridium grantii DSM 8605</name>
    <dbReference type="NCBI Taxonomy" id="1121316"/>
    <lineage>
        <taxon>Bacteria</taxon>
        <taxon>Bacillati</taxon>
        <taxon>Bacillota</taxon>
        <taxon>Clostridia</taxon>
        <taxon>Eubacteriales</taxon>
        <taxon>Clostridiaceae</taxon>
        <taxon>Clostridium</taxon>
    </lineage>
</organism>
<dbReference type="STRING" id="1121316.SAMN02745207_02976"/>
<reference evidence="2 3" key="1">
    <citation type="submission" date="2016-11" db="EMBL/GenBank/DDBJ databases">
        <authorList>
            <person name="Jaros S."/>
            <person name="Januszkiewicz K."/>
            <person name="Wedrychowicz H."/>
        </authorList>
    </citation>
    <scope>NUCLEOTIDE SEQUENCE [LARGE SCALE GENOMIC DNA]</scope>
    <source>
        <strain evidence="2 3">DSM 8605</strain>
    </source>
</reference>
<dbReference type="Gene3D" id="3.40.630.30">
    <property type="match status" value="1"/>
</dbReference>
<dbReference type="Pfam" id="PF00583">
    <property type="entry name" value="Acetyltransf_1"/>
    <property type="match status" value="1"/>
</dbReference>
<evidence type="ECO:0000313" key="2">
    <source>
        <dbReference type="EMBL" id="SHH88240.1"/>
    </source>
</evidence>
<sequence>MSKLIIRDFNINDFTDFSILMNEVHDLHVENRPDIYKDTDEVISKEDFIKIVNDEKIISILAQIDSVVVGLCIISIKNIPDNNVSIPRNIAYMEDLCVLESYRKQGIGKELFYEGKKRALQINVDSLELMVWEFNKMELEFYENKNMKTRSRIMELKLH</sequence>
<dbReference type="InterPro" id="IPR016181">
    <property type="entry name" value="Acyl_CoA_acyltransferase"/>
</dbReference>
<gene>
    <name evidence="2" type="ORF">SAMN02745207_02976</name>
</gene>
<evidence type="ECO:0000313" key="3">
    <source>
        <dbReference type="Proteomes" id="UP000184447"/>
    </source>
</evidence>
<dbReference type="AlphaFoldDB" id="A0A1M5WKW9"/>